<reference evidence="1 2" key="1">
    <citation type="journal article" date="2021" name="Hortic Res">
        <title>High-quality reference genome and annotation aids understanding of berry development for evergreen blueberry (Vaccinium darrowii).</title>
        <authorList>
            <person name="Yu J."/>
            <person name="Hulse-Kemp A.M."/>
            <person name="Babiker E."/>
            <person name="Staton M."/>
        </authorList>
    </citation>
    <scope>NUCLEOTIDE SEQUENCE [LARGE SCALE GENOMIC DNA]</scope>
    <source>
        <strain evidence="2">cv. NJ 8807/NJ 8810</strain>
        <tissue evidence="1">Young leaf</tissue>
    </source>
</reference>
<accession>A0ACB7YHT3</accession>
<evidence type="ECO:0000313" key="1">
    <source>
        <dbReference type="EMBL" id="KAH7852732.1"/>
    </source>
</evidence>
<name>A0ACB7YHT3_9ERIC</name>
<dbReference type="EMBL" id="CM037158">
    <property type="protein sequence ID" value="KAH7852732.1"/>
    <property type="molecule type" value="Genomic_DNA"/>
</dbReference>
<gene>
    <name evidence="1" type="ORF">Vadar_028480</name>
</gene>
<comment type="caution">
    <text evidence="1">The sequence shown here is derived from an EMBL/GenBank/DDBJ whole genome shotgun (WGS) entry which is preliminary data.</text>
</comment>
<keyword evidence="2" id="KW-1185">Reference proteome</keyword>
<sequence>MTTEDLCRPILYGPDVEDQKGDNREDNDEANGVKPKVREIIVTEWCRAAMARHGKFTLLFVAAAATAPASLHLILFYFRFTRSVPADPSLYLTACLTNVYLWVSSLLVSLWSFFPWAEAEKGFRRNPATVVVLFLVYFSLGVAWDPVTIGLGAVKVGILISLVRLAFGIAIGRMLCGLSCMAGKCVTEAGGLLSFYILLHTFNFVEMRGDWFKWIM</sequence>
<dbReference type="Proteomes" id="UP000828048">
    <property type="component" value="Chromosome 8"/>
</dbReference>
<organism evidence="1 2">
    <name type="scientific">Vaccinium darrowii</name>
    <dbReference type="NCBI Taxonomy" id="229202"/>
    <lineage>
        <taxon>Eukaryota</taxon>
        <taxon>Viridiplantae</taxon>
        <taxon>Streptophyta</taxon>
        <taxon>Embryophyta</taxon>
        <taxon>Tracheophyta</taxon>
        <taxon>Spermatophyta</taxon>
        <taxon>Magnoliopsida</taxon>
        <taxon>eudicotyledons</taxon>
        <taxon>Gunneridae</taxon>
        <taxon>Pentapetalae</taxon>
        <taxon>asterids</taxon>
        <taxon>Ericales</taxon>
        <taxon>Ericaceae</taxon>
        <taxon>Vaccinioideae</taxon>
        <taxon>Vaccinieae</taxon>
        <taxon>Vaccinium</taxon>
    </lineage>
</organism>
<protein>
    <submittedName>
        <fullName evidence="1">Uncharacterized protein</fullName>
    </submittedName>
</protein>
<evidence type="ECO:0000313" key="2">
    <source>
        <dbReference type="Proteomes" id="UP000828048"/>
    </source>
</evidence>
<proteinExistence type="predicted"/>